<dbReference type="AlphaFoldDB" id="A0A0A9A923"/>
<protein>
    <submittedName>
        <fullName evidence="1">Uncharacterized protein</fullName>
    </submittedName>
</protein>
<dbReference type="EMBL" id="GBRH01252395">
    <property type="protein sequence ID" value="JAD45500.1"/>
    <property type="molecule type" value="Transcribed_RNA"/>
</dbReference>
<reference evidence="1" key="1">
    <citation type="submission" date="2014-09" db="EMBL/GenBank/DDBJ databases">
        <authorList>
            <person name="Magalhaes I.L.F."/>
            <person name="Oliveira U."/>
            <person name="Santos F.R."/>
            <person name="Vidigal T.H.D.A."/>
            <person name="Brescovit A.D."/>
            <person name="Santos A.J."/>
        </authorList>
    </citation>
    <scope>NUCLEOTIDE SEQUENCE</scope>
    <source>
        <tissue evidence="1">Shoot tissue taken approximately 20 cm above the soil surface</tissue>
    </source>
</reference>
<organism evidence="1">
    <name type="scientific">Arundo donax</name>
    <name type="common">Giant reed</name>
    <name type="synonym">Donax arundinaceus</name>
    <dbReference type="NCBI Taxonomy" id="35708"/>
    <lineage>
        <taxon>Eukaryota</taxon>
        <taxon>Viridiplantae</taxon>
        <taxon>Streptophyta</taxon>
        <taxon>Embryophyta</taxon>
        <taxon>Tracheophyta</taxon>
        <taxon>Spermatophyta</taxon>
        <taxon>Magnoliopsida</taxon>
        <taxon>Liliopsida</taxon>
        <taxon>Poales</taxon>
        <taxon>Poaceae</taxon>
        <taxon>PACMAD clade</taxon>
        <taxon>Arundinoideae</taxon>
        <taxon>Arundineae</taxon>
        <taxon>Arundo</taxon>
    </lineage>
</organism>
<evidence type="ECO:0000313" key="1">
    <source>
        <dbReference type="EMBL" id="JAD45500.1"/>
    </source>
</evidence>
<sequence length="47" mass="5288">MDSTSRRPLAKVALLLGRSMSDLKQFRRMASASVKDEDIKEFGGKLF</sequence>
<accession>A0A0A9A923</accession>
<reference evidence="1" key="2">
    <citation type="journal article" date="2015" name="Data Brief">
        <title>Shoot transcriptome of the giant reed, Arundo donax.</title>
        <authorList>
            <person name="Barrero R.A."/>
            <person name="Guerrero F.D."/>
            <person name="Moolhuijzen P."/>
            <person name="Goolsby J.A."/>
            <person name="Tidwell J."/>
            <person name="Bellgard S.E."/>
            <person name="Bellgard M.I."/>
        </authorList>
    </citation>
    <scope>NUCLEOTIDE SEQUENCE</scope>
    <source>
        <tissue evidence="1">Shoot tissue taken approximately 20 cm above the soil surface</tissue>
    </source>
</reference>
<name>A0A0A9A923_ARUDO</name>
<proteinExistence type="predicted"/>